<evidence type="ECO:0000313" key="1">
    <source>
        <dbReference type="EMBL" id="PWN52169.1"/>
    </source>
</evidence>
<protein>
    <submittedName>
        <fullName evidence="1">Uncharacterized protein</fullName>
    </submittedName>
</protein>
<name>A0ACD0P263_9BASI</name>
<sequence>MKSQLPLHFIRLIPLALLLCLSSALGLNLEVEKGKLTFCLSSPGFGPMAHLGGMNRLRCFLFA</sequence>
<keyword evidence="2" id="KW-1185">Reference proteome</keyword>
<organism evidence="1 2">
    <name type="scientific">Violaceomyces palustris</name>
    <dbReference type="NCBI Taxonomy" id="1673888"/>
    <lineage>
        <taxon>Eukaryota</taxon>
        <taxon>Fungi</taxon>
        <taxon>Dikarya</taxon>
        <taxon>Basidiomycota</taxon>
        <taxon>Ustilaginomycotina</taxon>
        <taxon>Ustilaginomycetes</taxon>
        <taxon>Violaceomycetales</taxon>
        <taxon>Violaceomycetaceae</taxon>
        <taxon>Violaceomyces</taxon>
    </lineage>
</organism>
<evidence type="ECO:0000313" key="2">
    <source>
        <dbReference type="Proteomes" id="UP000245626"/>
    </source>
</evidence>
<reference evidence="1 2" key="1">
    <citation type="journal article" date="2018" name="Mol. Biol. Evol.">
        <title>Broad Genomic Sampling Reveals a Smut Pathogenic Ancestry of the Fungal Clade Ustilaginomycotina.</title>
        <authorList>
            <person name="Kijpornyongpan T."/>
            <person name="Mondo S.J."/>
            <person name="Barry K."/>
            <person name="Sandor L."/>
            <person name="Lee J."/>
            <person name="Lipzen A."/>
            <person name="Pangilinan J."/>
            <person name="LaButti K."/>
            <person name="Hainaut M."/>
            <person name="Henrissat B."/>
            <person name="Grigoriev I.V."/>
            <person name="Spatafora J.W."/>
            <person name="Aime M.C."/>
        </authorList>
    </citation>
    <scope>NUCLEOTIDE SEQUENCE [LARGE SCALE GENOMIC DNA]</scope>
    <source>
        <strain evidence="1 2">SA 807</strain>
    </source>
</reference>
<accession>A0ACD0P263</accession>
<gene>
    <name evidence="1" type="ORF">IE53DRAFT_385398</name>
</gene>
<dbReference type="EMBL" id="KZ819792">
    <property type="protein sequence ID" value="PWN52169.1"/>
    <property type="molecule type" value="Genomic_DNA"/>
</dbReference>
<dbReference type="Proteomes" id="UP000245626">
    <property type="component" value="Unassembled WGS sequence"/>
</dbReference>
<proteinExistence type="predicted"/>